<feature type="coiled-coil region" evidence="1">
    <location>
        <begin position="150"/>
        <end position="177"/>
    </location>
</feature>
<dbReference type="AlphaFoldDB" id="A0A218X5I3"/>
<name>A0A218X5I3_PUNGR</name>
<dbReference type="PANTHER" id="PTHR33070:SF129">
    <property type="entry name" value="DUF241 DOMAIN PROTEIN"/>
    <property type="match status" value="1"/>
</dbReference>
<dbReference type="PANTHER" id="PTHR33070">
    <property type="entry name" value="OS06G0725500 PROTEIN"/>
    <property type="match status" value="1"/>
</dbReference>
<evidence type="ECO:0000313" key="6">
    <source>
        <dbReference type="Proteomes" id="UP000233551"/>
    </source>
</evidence>
<keyword evidence="1" id="KW-0175">Coiled coil</keyword>
<keyword evidence="6" id="KW-1185">Reference proteome</keyword>
<proteinExistence type="predicted"/>
<evidence type="ECO:0000256" key="1">
    <source>
        <dbReference type="SAM" id="Coils"/>
    </source>
</evidence>
<dbReference type="GO" id="GO:0048364">
    <property type="term" value="P:root development"/>
    <property type="evidence" value="ECO:0007669"/>
    <property type="project" value="InterPro"/>
</dbReference>
<comment type="caution">
    <text evidence="3">The sequence shown here is derived from an EMBL/GenBank/DDBJ whole genome shotgun (WGS) entry which is preliminary data.</text>
</comment>
<dbReference type="Proteomes" id="UP000197138">
    <property type="component" value="Unassembled WGS sequence"/>
</dbReference>
<organism evidence="3 5">
    <name type="scientific">Punica granatum</name>
    <name type="common">Pomegranate</name>
    <dbReference type="NCBI Taxonomy" id="22663"/>
    <lineage>
        <taxon>Eukaryota</taxon>
        <taxon>Viridiplantae</taxon>
        <taxon>Streptophyta</taxon>
        <taxon>Embryophyta</taxon>
        <taxon>Tracheophyta</taxon>
        <taxon>Spermatophyta</taxon>
        <taxon>Magnoliopsida</taxon>
        <taxon>eudicotyledons</taxon>
        <taxon>Gunneridae</taxon>
        <taxon>Pentapetalae</taxon>
        <taxon>rosids</taxon>
        <taxon>malvids</taxon>
        <taxon>Myrtales</taxon>
        <taxon>Lythraceae</taxon>
        <taxon>Punica</taxon>
    </lineage>
</organism>
<protein>
    <submittedName>
        <fullName evidence="3">Uncharacterized protein</fullName>
    </submittedName>
</protein>
<gene>
    <name evidence="3" type="ORF">CDL15_Pgr019765</name>
    <name evidence="4" type="ORF">CRG98_015850</name>
</gene>
<dbReference type="GO" id="GO:0048367">
    <property type="term" value="P:shoot system development"/>
    <property type="evidence" value="ECO:0007669"/>
    <property type="project" value="InterPro"/>
</dbReference>
<evidence type="ECO:0000256" key="2">
    <source>
        <dbReference type="SAM" id="MobiDB-lite"/>
    </source>
</evidence>
<reference evidence="4 6" key="3">
    <citation type="submission" date="2017-11" db="EMBL/GenBank/DDBJ databases">
        <title>De-novo sequencing of pomegranate (Punica granatum L.) genome.</title>
        <authorList>
            <person name="Akparov Z."/>
            <person name="Amiraslanov A."/>
            <person name="Hajiyeva S."/>
            <person name="Abbasov M."/>
            <person name="Kaur K."/>
            <person name="Hamwieh A."/>
            <person name="Solovyev V."/>
            <person name="Salamov A."/>
            <person name="Braich B."/>
            <person name="Kosarev P."/>
            <person name="Mahmoud A."/>
            <person name="Hajiyev E."/>
            <person name="Babayeva S."/>
            <person name="Izzatullayeva V."/>
            <person name="Mammadov A."/>
            <person name="Mammadov A."/>
            <person name="Sharifova S."/>
            <person name="Ojaghi J."/>
            <person name="Eynullazada K."/>
            <person name="Bayramov B."/>
            <person name="Abdulazimova A."/>
            <person name="Shahmuradov I."/>
        </authorList>
    </citation>
    <scope>NUCLEOTIDE SEQUENCE [LARGE SCALE GENOMIC DNA]</scope>
    <source>
        <strain evidence="4">AG2017</strain>
        <strain evidence="6">cv. AG2017</strain>
        <tissue evidence="4">Leaf</tissue>
    </source>
</reference>
<feature type="region of interest" description="Disordered" evidence="2">
    <location>
        <begin position="1"/>
        <end position="25"/>
    </location>
</feature>
<dbReference type="STRING" id="22663.A0A218X5I3"/>
<dbReference type="InterPro" id="IPR004320">
    <property type="entry name" value="BPS1_pln"/>
</dbReference>
<evidence type="ECO:0000313" key="3">
    <source>
        <dbReference type="EMBL" id="OWM80485.1"/>
    </source>
</evidence>
<dbReference type="Pfam" id="PF03087">
    <property type="entry name" value="BPS1"/>
    <property type="match status" value="1"/>
</dbReference>
<dbReference type="Proteomes" id="UP000233551">
    <property type="component" value="Unassembled WGS sequence"/>
</dbReference>
<sequence length="181" mass="20196">MKEALRDLQSSMHRRKGDGQEHGTEVHKYLSTRKLAQKAIKKAILSLKSTKDDSASSLLGKDNEAAAFISLLREVEAATTSAFASVFCLIFGSRHPGSSSSWSLISKVMLKKRAASKEEKNDVNEFAKQDLVLESLISHKTSKIHDEMLVEQLLDGLKNLDLDIQDLEEGLEILYRRLIKG</sequence>
<accession>A0A218X5I3</accession>
<evidence type="ECO:0000313" key="4">
    <source>
        <dbReference type="EMBL" id="PKI63729.1"/>
    </source>
</evidence>
<dbReference type="EMBL" id="PGOL01000871">
    <property type="protein sequence ID" value="PKI63729.1"/>
    <property type="molecule type" value="Genomic_DNA"/>
</dbReference>
<dbReference type="EMBL" id="MTKT01002229">
    <property type="protein sequence ID" value="OWM80485.1"/>
    <property type="molecule type" value="Genomic_DNA"/>
</dbReference>
<reference evidence="3" key="2">
    <citation type="submission" date="2017-06" db="EMBL/GenBank/DDBJ databases">
        <title>The pomegranate genome and the genomics of punicalagin biosynthesis.</title>
        <authorList>
            <person name="Xu C."/>
        </authorList>
    </citation>
    <scope>NUCLEOTIDE SEQUENCE [LARGE SCALE GENOMIC DNA]</scope>
    <source>
        <tissue evidence="3">Fresh leaf</tissue>
    </source>
</reference>
<evidence type="ECO:0000313" key="5">
    <source>
        <dbReference type="Proteomes" id="UP000197138"/>
    </source>
</evidence>
<reference evidence="5" key="1">
    <citation type="journal article" date="2017" name="Plant J.">
        <title>The pomegranate (Punica granatum L.) genome and the genomics of punicalagin biosynthesis.</title>
        <authorList>
            <person name="Qin G."/>
            <person name="Xu C."/>
            <person name="Ming R."/>
            <person name="Tang H."/>
            <person name="Guyot R."/>
            <person name="Kramer E.M."/>
            <person name="Hu Y."/>
            <person name="Yi X."/>
            <person name="Qi Y."/>
            <person name="Xu X."/>
            <person name="Gao Z."/>
            <person name="Pan H."/>
            <person name="Jian J."/>
            <person name="Tian Y."/>
            <person name="Yue Z."/>
            <person name="Xu Y."/>
        </authorList>
    </citation>
    <scope>NUCLEOTIDE SEQUENCE [LARGE SCALE GENOMIC DNA]</scope>
    <source>
        <strain evidence="5">cv. Dabenzi</strain>
    </source>
</reference>